<dbReference type="GeneID" id="110982384"/>
<dbReference type="OMA" id="YYEHAYA"/>
<evidence type="ECO:0000256" key="4">
    <source>
        <dbReference type="ARBA" id="ARBA00022692"/>
    </source>
</evidence>
<comment type="similarity">
    <text evidence="2 9">Belongs to the sulfotransferase 2 family.</text>
</comment>
<evidence type="ECO:0000256" key="9">
    <source>
        <dbReference type="RuleBase" id="RU364020"/>
    </source>
</evidence>
<dbReference type="GO" id="GO:0016051">
    <property type="term" value="P:carbohydrate biosynthetic process"/>
    <property type="evidence" value="ECO:0007669"/>
    <property type="project" value="InterPro"/>
</dbReference>
<protein>
    <recommendedName>
        <fullName evidence="9">Carbohydrate sulfotransferase</fullName>
        <ecNumber evidence="9">2.8.2.-</ecNumber>
    </recommendedName>
</protein>
<keyword evidence="11" id="KW-1185">Reference proteome</keyword>
<dbReference type="KEGG" id="aplc:110982384"/>
<feature type="region of interest" description="Disordered" evidence="10">
    <location>
        <begin position="133"/>
        <end position="170"/>
    </location>
</feature>
<dbReference type="InterPro" id="IPR005331">
    <property type="entry name" value="Sulfotransferase"/>
</dbReference>
<evidence type="ECO:0000313" key="12">
    <source>
        <dbReference type="RefSeq" id="XP_022096443.1"/>
    </source>
</evidence>
<name>A0A8B7YT22_ACAPL</name>
<dbReference type="AlphaFoldDB" id="A0A8B7YT22"/>
<feature type="region of interest" description="Disordered" evidence="10">
    <location>
        <begin position="418"/>
        <end position="443"/>
    </location>
</feature>
<accession>A0A8B7YT22</accession>
<dbReference type="PANTHER" id="PTHR12137">
    <property type="entry name" value="CARBOHYDRATE SULFOTRANSFERASE"/>
    <property type="match status" value="1"/>
</dbReference>
<feature type="compositionally biased region" description="Basic and acidic residues" evidence="10">
    <location>
        <begin position="86"/>
        <end position="103"/>
    </location>
</feature>
<evidence type="ECO:0000256" key="5">
    <source>
        <dbReference type="ARBA" id="ARBA00022989"/>
    </source>
</evidence>
<dbReference type="Proteomes" id="UP000694845">
    <property type="component" value="Unplaced"/>
</dbReference>
<keyword evidence="9" id="KW-0735">Signal-anchor</keyword>
<keyword evidence="9" id="KW-0119">Carbohydrate metabolism</keyword>
<dbReference type="GO" id="GO:0008146">
    <property type="term" value="F:sulfotransferase activity"/>
    <property type="evidence" value="ECO:0007669"/>
    <property type="project" value="InterPro"/>
</dbReference>
<keyword evidence="7 9" id="KW-0472">Membrane</keyword>
<dbReference type="GO" id="GO:0000139">
    <property type="term" value="C:Golgi membrane"/>
    <property type="evidence" value="ECO:0007669"/>
    <property type="project" value="UniProtKB-SubCell"/>
</dbReference>
<evidence type="ECO:0000256" key="6">
    <source>
        <dbReference type="ARBA" id="ARBA00023034"/>
    </source>
</evidence>
<comment type="subcellular location">
    <subcellularLocation>
        <location evidence="1 9">Golgi apparatus membrane</location>
        <topology evidence="1 9">Single-pass type II membrane protein</topology>
    </subcellularLocation>
</comment>
<dbReference type="Pfam" id="PF03567">
    <property type="entry name" value="Sulfotransfer_2"/>
    <property type="match status" value="1"/>
</dbReference>
<evidence type="ECO:0000313" key="11">
    <source>
        <dbReference type="Proteomes" id="UP000694845"/>
    </source>
</evidence>
<feature type="compositionally biased region" description="Basic and acidic residues" evidence="10">
    <location>
        <begin position="133"/>
        <end position="144"/>
    </location>
</feature>
<dbReference type="EC" id="2.8.2.-" evidence="9"/>
<dbReference type="PANTHER" id="PTHR12137:SF54">
    <property type="entry name" value="CARBOHYDRATE SULFOTRANSFERASE"/>
    <property type="match status" value="1"/>
</dbReference>
<feature type="compositionally biased region" description="Low complexity" evidence="10">
    <location>
        <begin position="149"/>
        <end position="160"/>
    </location>
</feature>
<evidence type="ECO:0000256" key="1">
    <source>
        <dbReference type="ARBA" id="ARBA00004323"/>
    </source>
</evidence>
<feature type="region of interest" description="Disordered" evidence="10">
    <location>
        <begin position="86"/>
        <end position="113"/>
    </location>
</feature>
<proteinExistence type="inferred from homology"/>
<evidence type="ECO:0000256" key="8">
    <source>
        <dbReference type="ARBA" id="ARBA00023180"/>
    </source>
</evidence>
<feature type="transmembrane region" description="Helical" evidence="9">
    <location>
        <begin position="12"/>
        <end position="31"/>
    </location>
</feature>
<evidence type="ECO:0000256" key="10">
    <source>
        <dbReference type="SAM" id="MobiDB-lite"/>
    </source>
</evidence>
<keyword evidence="4 9" id="KW-0812">Transmembrane</keyword>
<sequence length="838" mass="96359">MRLPKVTKPRFFILWGVGVVILFLITWKSFFRSGTSVQSRLYVANKQKSSYAANIPDLLNAKADDDYHAVRPPSSIVDAIKPKMADPQDHDLEKPEADLIPSHDDDDSSESYTQISNQLDPVSFLAVPHQNVENDGRFSSKEGQEDQDSYSQSSDYSSQDEQNDANDLKKDKPAKMGLFEEDNNFPYPPKSPLHGGERYKVAMVTAKTNKQGLSENVKTNEMVGQQVNPLKISQYAQGNAVDQLNKGQSHVVPHVNKVAHKGLANVVAMDTEESLETDLHDEGHVKVSLVTDFPNKALILHPVINISLDEHDKVQRQNHPISVHPEEKTNMVAMTATQAKDVPLINKKPINRWTPFVETEDPLLEEEQKQKDVPAIQPDGGKIDGVAMETVVHKEDGITRLHKKVPLKKIRVHNVEPGNAEFPRQDETHLLNNEDPGRGNARVLPVQETSRSAQSYRHGDIRLANSAVVDSKNSNVMLNQAAHDDNTADRNPTIILSRQTAYPAERLKPPIVSQPANSLELQQPKLDSSGEIQGHRSAQTRKVIPPEEETEEEFLQRMEDVQQERHDRVRQKCQSKYNLTLLDFQQDRQEILSWKKYYEHAYANNDHQFIICRVLKAASFSWRKVMISLYAKGSAAFRQSQKMGDYPMMNYEDETFISKLQNYKKILFVREPFARLLSAYRDKYVELRHFPYYQPIGMSIIQKYRKNPTQMEIRSGRPTFEEFTKWVINEEVPGGDYHWRPLFNWYHPCQMWYDFIGKVETAAEDARYIFKMIGIDKLETFPSTETHHKFSSSPDVLEEFYSQLSPDLLPQLINRYKQEFELFDYPIPQKMSDIWTRM</sequence>
<gene>
    <name evidence="12" type="primary">LOC110982384</name>
</gene>
<reference evidence="12" key="1">
    <citation type="submission" date="2025-08" db="UniProtKB">
        <authorList>
            <consortium name="RefSeq"/>
        </authorList>
    </citation>
    <scope>IDENTIFICATION</scope>
</reference>
<evidence type="ECO:0000256" key="2">
    <source>
        <dbReference type="ARBA" id="ARBA00006339"/>
    </source>
</evidence>
<keyword evidence="5 9" id="KW-1133">Transmembrane helix</keyword>
<keyword evidence="3 9" id="KW-0808">Transferase</keyword>
<dbReference type="InterPro" id="IPR018011">
    <property type="entry name" value="Carb_sulfotrans_8-10"/>
</dbReference>
<organism evidence="11 12">
    <name type="scientific">Acanthaster planci</name>
    <name type="common">Crown-of-thorns starfish</name>
    <dbReference type="NCBI Taxonomy" id="133434"/>
    <lineage>
        <taxon>Eukaryota</taxon>
        <taxon>Metazoa</taxon>
        <taxon>Echinodermata</taxon>
        <taxon>Eleutherozoa</taxon>
        <taxon>Asterozoa</taxon>
        <taxon>Asteroidea</taxon>
        <taxon>Valvatacea</taxon>
        <taxon>Valvatida</taxon>
        <taxon>Acanthasteridae</taxon>
        <taxon>Acanthaster</taxon>
    </lineage>
</organism>
<keyword evidence="8 9" id="KW-0325">Glycoprotein</keyword>
<dbReference type="OrthoDB" id="2019940at2759"/>
<evidence type="ECO:0000256" key="3">
    <source>
        <dbReference type="ARBA" id="ARBA00022679"/>
    </source>
</evidence>
<dbReference type="RefSeq" id="XP_022096443.1">
    <property type="nucleotide sequence ID" value="XM_022240751.1"/>
</dbReference>
<evidence type="ECO:0000256" key="7">
    <source>
        <dbReference type="ARBA" id="ARBA00023136"/>
    </source>
</evidence>
<keyword evidence="6 9" id="KW-0333">Golgi apparatus</keyword>